<comment type="caution">
    <text evidence="1">The sequence shown here is derived from an EMBL/GenBank/DDBJ whole genome shotgun (WGS) entry which is preliminary data.</text>
</comment>
<keyword evidence="2" id="KW-1185">Reference proteome</keyword>
<dbReference type="AlphaFoldDB" id="A0A4V1Q2Z3"/>
<sequence length="67" mass="7540">MKLIKNEFARAAFCNIKPSEPRLLSTIKRDTFVSMYSKDTRVALLGVQILGSHFTQDPKAGFAQTHN</sequence>
<evidence type="ECO:0000313" key="1">
    <source>
        <dbReference type="EMBL" id="RXW16788.1"/>
    </source>
</evidence>
<reference evidence="1 2" key="1">
    <citation type="submission" date="2019-01" db="EMBL/GenBank/DDBJ databases">
        <title>Draft genome sequence of Psathyrella aberdarensis IHI B618.</title>
        <authorList>
            <person name="Buettner E."/>
            <person name="Kellner H."/>
        </authorList>
    </citation>
    <scope>NUCLEOTIDE SEQUENCE [LARGE SCALE GENOMIC DNA]</scope>
    <source>
        <strain evidence="1 2">IHI B618</strain>
    </source>
</reference>
<accession>A0A4V1Q2Z3</accession>
<name>A0A4V1Q2Z3_9AGAR</name>
<protein>
    <submittedName>
        <fullName evidence="1">Uncharacterized protein</fullName>
    </submittedName>
</protein>
<dbReference type="EMBL" id="SDEE01000401">
    <property type="protein sequence ID" value="RXW16788.1"/>
    <property type="molecule type" value="Genomic_DNA"/>
</dbReference>
<gene>
    <name evidence="1" type="ORF">EST38_g9062</name>
</gene>
<proteinExistence type="predicted"/>
<dbReference type="Proteomes" id="UP000290288">
    <property type="component" value="Unassembled WGS sequence"/>
</dbReference>
<organism evidence="1 2">
    <name type="scientific">Candolleomyces aberdarensis</name>
    <dbReference type="NCBI Taxonomy" id="2316362"/>
    <lineage>
        <taxon>Eukaryota</taxon>
        <taxon>Fungi</taxon>
        <taxon>Dikarya</taxon>
        <taxon>Basidiomycota</taxon>
        <taxon>Agaricomycotina</taxon>
        <taxon>Agaricomycetes</taxon>
        <taxon>Agaricomycetidae</taxon>
        <taxon>Agaricales</taxon>
        <taxon>Agaricineae</taxon>
        <taxon>Psathyrellaceae</taxon>
        <taxon>Candolleomyces</taxon>
    </lineage>
</organism>
<evidence type="ECO:0000313" key="2">
    <source>
        <dbReference type="Proteomes" id="UP000290288"/>
    </source>
</evidence>